<feature type="chain" id="PRO_5017701355" description="AB hydrolase-1 domain-containing protein" evidence="2">
    <location>
        <begin position="19"/>
        <end position="346"/>
    </location>
</feature>
<dbReference type="Gene3D" id="3.40.50.1820">
    <property type="entry name" value="alpha/beta hydrolase"/>
    <property type="match status" value="1"/>
</dbReference>
<accession>A0A3D8T7I5</accession>
<dbReference type="AlphaFoldDB" id="A0A3D8T7I5"/>
<evidence type="ECO:0000259" key="3">
    <source>
        <dbReference type="Pfam" id="PF12697"/>
    </source>
</evidence>
<dbReference type="GeneID" id="38111650"/>
<dbReference type="InterPro" id="IPR000073">
    <property type="entry name" value="AB_hydrolase_1"/>
</dbReference>
<dbReference type="EMBL" id="PVWQ01000001">
    <property type="protein sequence ID" value="RDW93958.1"/>
    <property type="molecule type" value="Genomic_DNA"/>
</dbReference>
<sequence>MRLTHAIPLLGLSLSATAQNLSFGAANFYRSNAVTIQPVTFPTQFQTTVAANLFIPTNLSQTADHPAIVVGHPMGAVKEQSANLYATRLAEAGFVTVSLDLPFWGSSAGEPRNAVAPDFYTEAFSAAVDFLGSPAQGFVSVDRARIGAMGICASGGYAVSAAKIDPRIRAIATASMYDMGTVSRDGLRNAQNLTARQAVIASAADQRWVEVDGGDVQYMGGTPDVLTADSTAVDREFFDFYRTVRGEVIPPGSMFNRTTHPTLSSSARFMNFYPFNDIESISPRPLLFVSGDRAHSRQFSEDAFRRASEPKELYWVPNAGHVDLYDRTELIPFEKLARFFRTNLAA</sequence>
<dbReference type="InterPro" id="IPR029058">
    <property type="entry name" value="AB_hydrolase_fold"/>
</dbReference>
<dbReference type="Gene3D" id="1.10.10.800">
    <property type="match status" value="1"/>
</dbReference>
<dbReference type="PANTHER" id="PTHR47751">
    <property type="entry name" value="SUPERFAMILY HYDROLASE, PUTATIVE (AFU_ORTHOLOGUE AFUA_2G16580)-RELATED"/>
    <property type="match status" value="1"/>
</dbReference>
<name>A0A3D8T7I5_9EURO</name>
<dbReference type="PANTHER" id="PTHR47751:SF1">
    <property type="entry name" value="SUPERFAMILY HYDROLASE, PUTATIVE (AFU_ORTHOLOGUE AFUA_2G16580)-RELATED"/>
    <property type="match status" value="1"/>
</dbReference>
<gene>
    <name evidence="4" type="ORF">DSM5745_01280</name>
</gene>
<proteinExistence type="inferred from homology"/>
<evidence type="ECO:0000313" key="5">
    <source>
        <dbReference type="Proteomes" id="UP000256690"/>
    </source>
</evidence>
<protein>
    <recommendedName>
        <fullName evidence="3">AB hydrolase-1 domain-containing protein</fullName>
    </recommendedName>
</protein>
<reference evidence="4 5" key="1">
    <citation type="journal article" date="2018" name="IMA Fungus">
        <title>IMA Genome-F 9: Draft genome sequence of Annulohypoxylon stygium, Aspergillus mulundensis, Berkeleyomyces basicola (syn. Thielaviopsis basicola), Ceratocystis smalleyi, two Cercospora beticola strains, Coleophoma cylindrospora, Fusarium fracticaudum, Phialophora cf. hyalina, and Morchella septimelata.</title>
        <authorList>
            <person name="Wingfield B.D."/>
            <person name="Bills G.F."/>
            <person name="Dong Y."/>
            <person name="Huang W."/>
            <person name="Nel W.J."/>
            <person name="Swalarsk-Parry B.S."/>
            <person name="Vaghefi N."/>
            <person name="Wilken P.M."/>
            <person name="An Z."/>
            <person name="de Beer Z.W."/>
            <person name="De Vos L."/>
            <person name="Chen L."/>
            <person name="Duong T.A."/>
            <person name="Gao Y."/>
            <person name="Hammerbacher A."/>
            <person name="Kikkert J.R."/>
            <person name="Li Y."/>
            <person name="Li H."/>
            <person name="Li K."/>
            <person name="Li Q."/>
            <person name="Liu X."/>
            <person name="Ma X."/>
            <person name="Naidoo K."/>
            <person name="Pethybridge S.J."/>
            <person name="Sun J."/>
            <person name="Steenkamp E.T."/>
            <person name="van der Nest M.A."/>
            <person name="van Wyk S."/>
            <person name="Wingfield M.J."/>
            <person name="Xiong C."/>
            <person name="Yue Q."/>
            <person name="Zhang X."/>
        </authorList>
    </citation>
    <scope>NUCLEOTIDE SEQUENCE [LARGE SCALE GENOMIC DNA]</scope>
    <source>
        <strain evidence="4 5">DSM 5745</strain>
    </source>
</reference>
<feature type="domain" description="AB hydrolase-1" evidence="3">
    <location>
        <begin position="87"/>
        <end position="325"/>
    </location>
</feature>
<dbReference type="STRING" id="1810919.A0A3D8T7I5"/>
<dbReference type="Proteomes" id="UP000256690">
    <property type="component" value="Unassembled WGS sequence"/>
</dbReference>
<dbReference type="RefSeq" id="XP_026609141.1">
    <property type="nucleotide sequence ID" value="XM_026743296.1"/>
</dbReference>
<dbReference type="InterPro" id="IPR051411">
    <property type="entry name" value="Polyketide_trans_af380"/>
</dbReference>
<organism evidence="4 5">
    <name type="scientific">Aspergillus mulundensis</name>
    <dbReference type="NCBI Taxonomy" id="1810919"/>
    <lineage>
        <taxon>Eukaryota</taxon>
        <taxon>Fungi</taxon>
        <taxon>Dikarya</taxon>
        <taxon>Ascomycota</taxon>
        <taxon>Pezizomycotina</taxon>
        <taxon>Eurotiomycetes</taxon>
        <taxon>Eurotiomycetidae</taxon>
        <taxon>Eurotiales</taxon>
        <taxon>Aspergillaceae</taxon>
        <taxon>Aspergillus</taxon>
        <taxon>Aspergillus subgen. Nidulantes</taxon>
    </lineage>
</organism>
<comment type="similarity">
    <text evidence="1">Belongs to the polyketide transferase af380 family.</text>
</comment>
<dbReference type="Pfam" id="PF12697">
    <property type="entry name" value="Abhydrolase_6"/>
    <property type="match status" value="1"/>
</dbReference>
<dbReference type="OrthoDB" id="2498029at2759"/>
<comment type="caution">
    <text evidence="4">The sequence shown here is derived from an EMBL/GenBank/DDBJ whole genome shotgun (WGS) entry which is preliminary data.</text>
</comment>
<keyword evidence="5" id="KW-1185">Reference proteome</keyword>
<evidence type="ECO:0000256" key="1">
    <source>
        <dbReference type="ARBA" id="ARBA00029464"/>
    </source>
</evidence>
<dbReference type="SUPFAM" id="SSF53474">
    <property type="entry name" value="alpha/beta-Hydrolases"/>
    <property type="match status" value="1"/>
</dbReference>
<evidence type="ECO:0000256" key="2">
    <source>
        <dbReference type="SAM" id="SignalP"/>
    </source>
</evidence>
<evidence type="ECO:0000313" key="4">
    <source>
        <dbReference type="EMBL" id="RDW93958.1"/>
    </source>
</evidence>
<keyword evidence="2" id="KW-0732">Signal</keyword>
<feature type="signal peptide" evidence="2">
    <location>
        <begin position="1"/>
        <end position="18"/>
    </location>
</feature>